<organism evidence="1 2">
    <name type="scientific">Rhodovulum adriaticum</name>
    <name type="common">Rhodopseudomonas adriatica</name>
    <dbReference type="NCBI Taxonomy" id="35804"/>
    <lineage>
        <taxon>Bacteria</taxon>
        <taxon>Pseudomonadati</taxon>
        <taxon>Pseudomonadota</taxon>
        <taxon>Alphaproteobacteria</taxon>
        <taxon>Rhodobacterales</taxon>
        <taxon>Paracoccaceae</taxon>
        <taxon>Rhodovulum</taxon>
    </lineage>
</organism>
<dbReference type="InterPro" id="IPR029044">
    <property type="entry name" value="Nucleotide-diphossugar_trans"/>
</dbReference>
<gene>
    <name evidence="1" type="ORF">EV656_1179</name>
</gene>
<evidence type="ECO:0000313" key="2">
    <source>
        <dbReference type="Proteomes" id="UP000295733"/>
    </source>
</evidence>
<dbReference type="EMBL" id="SLXL01000017">
    <property type="protein sequence ID" value="TCP20736.1"/>
    <property type="molecule type" value="Genomic_DNA"/>
</dbReference>
<dbReference type="Proteomes" id="UP000295733">
    <property type="component" value="Unassembled WGS sequence"/>
</dbReference>
<accession>A0A4V2SKT0</accession>
<comment type="caution">
    <text evidence="1">The sequence shown here is derived from an EMBL/GenBank/DDBJ whole genome shotgun (WGS) entry which is preliminary data.</text>
</comment>
<name>A0A4V2SKT0_RHOAD</name>
<evidence type="ECO:0000313" key="1">
    <source>
        <dbReference type="EMBL" id="TCP20736.1"/>
    </source>
</evidence>
<reference evidence="1 2" key="1">
    <citation type="submission" date="2019-03" db="EMBL/GenBank/DDBJ databases">
        <title>Genomic Encyclopedia of Type Strains, Phase IV (KMG-IV): sequencing the most valuable type-strain genomes for metagenomic binning, comparative biology and taxonomic classification.</title>
        <authorList>
            <person name="Goeker M."/>
        </authorList>
    </citation>
    <scope>NUCLEOTIDE SEQUENCE [LARGE SCALE GENOMIC DNA]</scope>
    <source>
        <strain evidence="1 2">DSM 2781</strain>
    </source>
</reference>
<dbReference type="RefSeq" id="WP_200276710.1">
    <property type="nucleotide sequence ID" value="NZ_NRRP01000030.1"/>
</dbReference>
<protein>
    <submittedName>
        <fullName evidence="1">Uncharacterized protein</fullName>
    </submittedName>
</protein>
<keyword evidence="2" id="KW-1185">Reference proteome</keyword>
<proteinExistence type="predicted"/>
<dbReference type="Gene3D" id="3.90.550.10">
    <property type="entry name" value="Spore Coat Polysaccharide Biosynthesis Protein SpsA, Chain A"/>
    <property type="match status" value="1"/>
</dbReference>
<dbReference type="SUPFAM" id="SSF53448">
    <property type="entry name" value="Nucleotide-diphospho-sugar transferases"/>
    <property type="match status" value="1"/>
</dbReference>
<sequence length="133" mass="14685">MPRKNIRPFGPFAHGLLEIKLGQLLACPEIDRVVLSTNDEEILDFARSLVSGGDQAELREIFAARGLDGLSDGGIFGSPDRKDTILARELGTGTIRRPPLFPGGSRYDHEAAVRADLDFVFVSGWSEMSEWQR</sequence>
<dbReference type="AlphaFoldDB" id="A0A4V2SKT0"/>